<organism evidence="1 2">
    <name type="scientific">Massilia cellulosiltytica</name>
    <dbReference type="NCBI Taxonomy" id="2683234"/>
    <lineage>
        <taxon>Bacteria</taxon>
        <taxon>Pseudomonadati</taxon>
        <taxon>Pseudomonadota</taxon>
        <taxon>Betaproteobacteria</taxon>
        <taxon>Burkholderiales</taxon>
        <taxon>Oxalobacteraceae</taxon>
        <taxon>Telluria group</taxon>
        <taxon>Massilia</taxon>
    </lineage>
</organism>
<evidence type="ECO:0000313" key="2">
    <source>
        <dbReference type="Proteomes" id="UP000443353"/>
    </source>
</evidence>
<dbReference type="RefSeq" id="WP_160410967.1">
    <property type="nucleotide sequence ID" value="NZ_WSES01000019.1"/>
</dbReference>
<name>A0A7X3G7U8_9BURK</name>
<keyword evidence="2" id="KW-1185">Reference proteome</keyword>
<accession>A0A7X3G7U8</accession>
<evidence type="ECO:0000313" key="1">
    <source>
        <dbReference type="EMBL" id="MVW64544.1"/>
    </source>
</evidence>
<proteinExistence type="predicted"/>
<sequence length="64" mass="7403">MANIYGSWWASARDGFFTVRWGRFFAYLHQFDAESQNELLRQCAAGEAYRDHPHVSPSQEGQHA</sequence>
<dbReference type="Proteomes" id="UP000443353">
    <property type="component" value="Unassembled WGS sequence"/>
</dbReference>
<comment type="caution">
    <text evidence="1">The sequence shown here is derived from an EMBL/GenBank/DDBJ whole genome shotgun (WGS) entry which is preliminary data.</text>
</comment>
<reference evidence="1 2" key="1">
    <citation type="submission" date="2019-12" db="EMBL/GenBank/DDBJ databases">
        <authorList>
            <person name="Li C."/>
            <person name="Zhao J."/>
        </authorList>
    </citation>
    <scope>NUCLEOTIDE SEQUENCE [LARGE SCALE GENOMIC DNA]</scope>
    <source>
        <strain evidence="1 2">NEAU-DD11</strain>
    </source>
</reference>
<gene>
    <name evidence="1" type="ORF">GPY61_31995</name>
</gene>
<protein>
    <submittedName>
        <fullName evidence="1">Uncharacterized protein</fullName>
    </submittedName>
</protein>
<dbReference type="EMBL" id="WSES01000019">
    <property type="protein sequence ID" value="MVW64544.1"/>
    <property type="molecule type" value="Genomic_DNA"/>
</dbReference>
<dbReference type="AlphaFoldDB" id="A0A7X3G7U8"/>